<dbReference type="Proteomes" id="UP000050640">
    <property type="component" value="Unplaced"/>
</dbReference>
<dbReference type="AlphaFoldDB" id="A0A0R3RNH2"/>
<dbReference type="WBParaSite" id="EEL_0000303201-mRNA-1">
    <property type="protein sequence ID" value="EEL_0000303201-mRNA-1"/>
    <property type="gene ID" value="EEL_0000303201"/>
</dbReference>
<organism evidence="1 2">
    <name type="scientific">Elaeophora elaphi</name>
    <dbReference type="NCBI Taxonomy" id="1147741"/>
    <lineage>
        <taxon>Eukaryota</taxon>
        <taxon>Metazoa</taxon>
        <taxon>Ecdysozoa</taxon>
        <taxon>Nematoda</taxon>
        <taxon>Chromadorea</taxon>
        <taxon>Rhabditida</taxon>
        <taxon>Spirurina</taxon>
        <taxon>Spiruromorpha</taxon>
        <taxon>Filarioidea</taxon>
        <taxon>Onchocercidae</taxon>
        <taxon>Elaeophora</taxon>
    </lineage>
</organism>
<reference evidence="2" key="1">
    <citation type="submission" date="2017-02" db="UniProtKB">
        <authorList>
            <consortium name="WormBaseParasite"/>
        </authorList>
    </citation>
    <scope>IDENTIFICATION</scope>
</reference>
<proteinExistence type="predicted"/>
<protein>
    <submittedName>
        <fullName evidence="2">Uncharacterized protein</fullName>
    </submittedName>
</protein>
<accession>A0A0R3RNH2</accession>
<keyword evidence="1" id="KW-1185">Reference proteome</keyword>
<evidence type="ECO:0000313" key="2">
    <source>
        <dbReference type="WBParaSite" id="EEL_0000303201-mRNA-1"/>
    </source>
</evidence>
<name>A0A0R3RNH2_9BILA</name>
<sequence length="109" mass="12854">MINRSMCGFCYRQFEMLKRWRIYTSKMRKQDEASSFVHYTHSRVLRSLWPLVTFCYHPNSPRHRKQWRSNFMLSTDARGPMISSSILTRPTCRCLSTSPPFVQAGDQAG</sequence>
<evidence type="ECO:0000313" key="1">
    <source>
        <dbReference type="Proteomes" id="UP000050640"/>
    </source>
</evidence>